<dbReference type="SUPFAM" id="SSF53335">
    <property type="entry name" value="S-adenosyl-L-methionine-dependent methyltransferases"/>
    <property type="match status" value="1"/>
</dbReference>
<dbReference type="InterPro" id="IPR002935">
    <property type="entry name" value="SAM_O-MeTrfase"/>
</dbReference>
<organism evidence="4 5">
    <name type="scientific">Kineococcus xinjiangensis</name>
    <dbReference type="NCBI Taxonomy" id="512762"/>
    <lineage>
        <taxon>Bacteria</taxon>
        <taxon>Bacillati</taxon>
        <taxon>Actinomycetota</taxon>
        <taxon>Actinomycetes</taxon>
        <taxon>Kineosporiales</taxon>
        <taxon>Kineosporiaceae</taxon>
        <taxon>Kineococcus</taxon>
    </lineage>
</organism>
<gene>
    <name evidence="4" type="ORF">CLV92_101503</name>
</gene>
<dbReference type="Gene3D" id="3.40.50.150">
    <property type="entry name" value="Vaccinia Virus protein VP39"/>
    <property type="match status" value="1"/>
</dbReference>
<dbReference type="AlphaFoldDB" id="A0A2S6IWR8"/>
<proteinExistence type="predicted"/>
<dbReference type="GO" id="GO:0008171">
    <property type="term" value="F:O-methyltransferase activity"/>
    <property type="evidence" value="ECO:0007669"/>
    <property type="project" value="InterPro"/>
</dbReference>
<evidence type="ECO:0000313" key="5">
    <source>
        <dbReference type="Proteomes" id="UP000239485"/>
    </source>
</evidence>
<evidence type="ECO:0000256" key="1">
    <source>
        <dbReference type="ARBA" id="ARBA00022603"/>
    </source>
</evidence>
<dbReference type="Proteomes" id="UP000239485">
    <property type="component" value="Unassembled WGS sequence"/>
</dbReference>
<evidence type="ECO:0000256" key="3">
    <source>
        <dbReference type="ARBA" id="ARBA00022691"/>
    </source>
</evidence>
<dbReference type="InterPro" id="IPR029063">
    <property type="entry name" value="SAM-dependent_MTases_sf"/>
</dbReference>
<keyword evidence="1 4" id="KW-0489">Methyltransferase</keyword>
<dbReference type="CDD" id="cd02440">
    <property type="entry name" value="AdoMet_MTases"/>
    <property type="match status" value="1"/>
</dbReference>
<keyword evidence="2 4" id="KW-0808">Transferase</keyword>
<dbReference type="OrthoDB" id="4774874at2"/>
<dbReference type="PANTHER" id="PTHR10509:SF85">
    <property type="entry name" value="O-METHYLTRANSFERASE RV1220C-RELATED"/>
    <property type="match status" value="1"/>
</dbReference>
<protein>
    <submittedName>
        <fullName evidence="4">Putative O-methyltransferase YrrM</fullName>
    </submittedName>
</protein>
<dbReference type="GO" id="GO:0008757">
    <property type="term" value="F:S-adenosylmethionine-dependent methyltransferase activity"/>
    <property type="evidence" value="ECO:0007669"/>
    <property type="project" value="TreeGrafter"/>
</dbReference>
<dbReference type="EMBL" id="PTJD01000001">
    <property type="protein sequence ID" value="PPK98802.1"/>
    <property type="molecule type" value="Genomic_DNA"/>
</dbReference>
<dbReference type="GO" id="GO:0032259">
    <property type="term" value="P:methylation"/>
    <property type="evidence" value="ECO:0007669"/>
    <property type="project" value="UniProtKB-KW"/>
</dbReference>
<name>A0A2S6IWR8_9ACTN</name>
<comment type="caution">
    <text evidence="4">The sequence shown here is derived from an EMBL/GenBank/DDBJ whole genome shotgun (WGS) entry which is preliminary data.</text>
</comment>
<evidence type="ECO:0000313" key="4">
    <source>
        <dbReference type="EMBL" id="PPK98802.1"/>
    </source>
</evidence>
<dbReference type="PANTHER" id="PTHR10509">
    <property type="entry name" value="O-METHYLTRANSFERASE-RELATED"/>
    <property type="match status" value="1"/>
</dbReference>
<dbReference type="InterPro" id="IPR050362">
    <property type="entry name" value="Cation-dep_OMT"/>
</dbReference>
<evidence type="ECO:0000256" key="2">
    <source>
        <dbReference type="ARBA" id="ARBA00022679"/>
    </source>
</evidence>
<dbReference type="PROSITE" id="PS51682">
    <property type="entry name" value="SAM_OMT_I"/>
    <property type="match status" value="1"/>
</dbReference>
<reference evidence="4 5" key="1">
    <citation type="submission" date="2018-02" db="EMBL/GenBank/DDBJ databases">
        <title>Genomic Encyclopedia of Archaeal and Bacterial Type Strains, Phase II (KMG-II): from individual species to whole genera.</title>
        <authorList>
            <person name="Goeker M."/>
        </authorList>
    </citation>
    <scope>NUCLEOTIDE SEQUENCE [LARGE SCALE GENOMIC DNA]</scope>
    <source>
        <strain evidence="4 5">DSM 22857</strain>
    </source>
</reference>
<accession>A0A2S6IWR8</accession>
<dbReference type="Pfam" id="PF01596">
    <property type="entry name" value="Methyltransf_3"/>
    <property type="match status" value="1"/>
</dbReference>
<keyword evidence="5" id="KW-1185">Reference proteome</keyword>
<dbReference type="RefSeq" id="WP_104431142.1">
    <property type="nucleotide sequence ID" value="NZ_PTJD01000001.1"/>
</dbReference>
<sequence>MVSQSSAKQPASWVYAEGFVPEDDVLQRARARADALGCTPVQPGVGAVLSVVAAAVRPRTAVEVGTGTGVSTLYLLRGMPEDGVLTTIDIEVEHQRAAKEALAEAGIRSSRTRMIAGSALEVLPRLTDAAYDLVLVDADKSEYAAYVEQALRLLRPGGVLAVDNALWKGRVADPAQRDEQTVAIRAMAQAVLEDERLLPALLPSGDGLLLAVKRG</sequence>
<keyword evidence="3" id="KW-0949">S-adenosyl-L-methionine</keyword>